<accession>A0ACD5TCJ3</accession>
<proteinExistence type="predicted"/>
<sequence>MDAAAGRAEFRTYADVEEFFNDMSSEGPSAQDRIDFIVPYIISLLPPPFLPPPDAADASDSEDEHFSLTSSESSDSDDEGAAAVVLAAQGDGQDHASRLSNDLLSNVISRLPTKEAARTMVLSKRWRCVWPATPLLVDDAHLRYPGASREIPGFQTVRALSRCVAAHPGPVRAVRVTRTSFHQQEYALQRLVASLAAKNVKDLVLFNRPWPLNMPLPDEILRCASLCRLYLGVWHFPTAHRPAFPNLTELGLFHTIIEDKDIDALLARCHKLKILSFVMTYNADSRIRVRSRSLTALIEWRASLEEVVVDGAPCLERLLFDSIGEQRFVKIVQAPRLEVLGFLDLQLHELQIGGIVIKAGMNVRPRAMLPSLKIFAVKVRFSDHTEVTMLPTLLRFFPSLETLHIMSMPGSADIVDRAEFWESLGSSDCLRSHLKTLVLHGFKNLTQELSFLNYILEKGKVLKALRIVRSELDDVLAGVGPTTKAHELHEFAKVESVVEVGPVSGFSLERDAPSSESSGGEISVCPASRCWSFQRAIDLSVKDPFYAPRHDVDWITCRITEDESLCF</sequence>
<reference evidence="1" key="2">
    <citation type="submission" date="2025-09" db="UniProtKB">
        <authorList>
            <consortium name="EnsemblPlants"/>
        </authorList>
    </citation>
    <scope>IDENTIFICATION</scope>
</reference>
<protein>
    <submittedName>
        <fullName evidence="1">Uncharacterized protein</fullName>
    </submittedName>
</protein>
<dbReference type="EnsemblPlants" id="AVESA.00010b.r2.1AG0030260.1">
    <property type="protein sequence ID" value="AVESA.00010b.r2.1AG0030260.1.CDS"/>
    <property type="gene ID" value="AVESA.00010b.r2.1AG0030260"/>
</dbReference>
<organism evidence="1 2">
    <name type="scientific">Avena sativa</name>
    <name type="common">Oat</name>
    <dbReference type="NCBI Taxonomy" id="4498"/>
    <lineage>
        <taxon>Eukaryota</taxon>
        <taxon>Viridiplantae</taxon>
        <taxon>Streptophyta</taxon>
        <taxon>Embryophyta</taxon>
        <taxon>Tracheophyta</taxon>
        <taxon>Spermatophyta</taxon>
        <taxon>Magnoliopsida</taxon>
        <taxon>Liliopsida</taxon>
        <taxon>Poales</taxon>
        <taxon>Poaceae</taxon>
        <taxon>BOP clade</taxon>
        <taxon>Pooideae</taxon>
        <taxon>Poodae</taxon>
        <taxon>Poeae</taxon>
        <taxon>Poeae Chloroplast Group 1 (Aveneae type)</taxon>
        <taxon>Aveninae</taxon>
        <taxon>Avena</taxon>
    </lineage>
</organism>
<name>A0ACD5TCJ3_AVESA</name>
<keyword evidence="2" id="KW-1185">Reference proteome</keyword>
<reference evidence="1" key="1">
    <citation type="submission" date="2021-05" db="EMBL/GenBank/DDBJ databases">
        <authorList>
            <person name="Scholz U."/>
            <person name="Mascher M."/>
            <person name="Fiebig A."/>
        </authorList>
    </citation>
    <scope>NUCLEOTIDE SEQUENCE [LARGE SCALE GENOMIC DNA]</scope>
</reference>
<evidence type="ECO:0000313" key="1">
    <source>
        <dbReference type="EnsemblPlants" id="AVESA.00010b.r2.1AG0030260.1.CDS"/>
    </source>
</evidence>
<dbReference type="Proteomes" id="UP001732700">
    <property type="component" value="Chromosome 1A"/>
</dbReference>
<evidence type="ECO:0000313" key="2">
    <source>
        <dbReference type="Proteomes" id="UP001732700"/>
    </source>
</evidence>